<accession>A0A2T2WEU1</accession>
<protein>
    <submittedName>
        <fullName evidence="1">Uncharacterized protein</fullName>
    </submittedName>
</protein>
<comment type="caution">
    <text evidence="1">The sequence shown here is derived from an EMBL/GenBank/DDBJ whole genome shotgun (WGS) entry which is preliminary data.</text>
</comment>
<organism evidence="1 2">
    <name type="scientific">Sulfobacillus acidophilus</name>
    <dbReference type="NCBI Taxonomy" id="53633"/>
    <lineage>
        <taxon>Bacteria</taxon>
        <taxon>Bacillati</taxon>
        <taxon>Bacillota</taxon>
        <taxon>Clostridia</taxon>
        <taxon>Eubacteriales</taxon>
        <taxon>Clostridiales Family XVII. Incertae Sedis</taxon>
        <taxon>Sulfobacillus</taxon>
    </lineage>
</organism>
<evidence type="ECO:0000313" key="1">
    <source>
        <dbReference type="EMBL" id="PSR20762.1"/>
    </source>
</evidence>
<evidence type="ECO:0000313" key="2">
    <source>
        <dbReference type="Proteomes" id="UP000241848"/>
    </source>
</evidence>
<reference evidence="1 2" key="1">
    <citation type="journal article" date="2014" name="BMC Genomics">
        <title>Comparison of environmental and isolate Sulfobacillus genomes reveals diverse carbon, sulfur, nitrogen, and hydrogen metabolisms.</title>
        <authorList>
            <person name="Justice N.B."/>
            <person name="Norman A."/>
            <person name="Brown C.T."/>
            <person name="Singh A."/>
            <person name="Thomas B.C."/>
            <person name="Banfield J.F."/>
        </authorList>
    </citation>
    <scope>NUCLEOTIDE SEQUENCE [LARGE SCALE GENOMIC DNA]</scope>
    <source>
        <strain evidence="1">AMDSBA3</strain>
    </source>
</reference>
<sequence>MAFEQHLDAGLDEALRARVANDFIREGRLFGAVAQTSLTADEIVALQRAGWSKRDYHDAPVMEAPQSTIDWQQLRRRHRDSTLHVISHRLDQGAPWVGARQEILEELMASQWEEQEDELRTLLHAFAFASMWSQTDDAPSARIESSETFFFYTERMRTTALKASQYATNAPKNDHAFWEMVSSLNDVPE</sequence>
<dbReference type="Proteomes" id="UP000241848">
    <property type="component" value="Unassembled WGS sequence"/>
</dbReference>
<gene>
    <name evidence="1" type="ORF">C7B45_13530</name>
</gene>
<proteinExistence type="predicted"/>
<dbReference type="AlphaFoldDB" id="A0A2T2WEU1"/>
<name>A0A2T2WEU1_9FIRM</name>
<dbReference type="EMBL" id="PXYV01000051">
    <property type="protein sequence ID" value="PSR20762.1"/>
    <property type="molecule type" value="Genomic_DNA"/>
</dbReference>